<protein>
    <recommendedName>
        <fullName evidence="3">CopG family transcriptional regulator</fullName>
    </recommendedName>
</protein>
<evidence type="ECO:0008006" key="3">
    <source>
        <dbReference type="Google" id="ProtNLM"/>
    </source>
</evidence>
<dbReference type="SUPFAM" id="SSF47598">
    <property type="entry name" value="Ribbon-helix-helix"/>
    <property type="match status" value="1"/>
</dbReference>
<comment type="caution">
    <text evidence="1">The sequence shown here is derived from an EMBL/GenBank/DDBJ whole genome shotgun (WGS) entry which is preliminary data.</text>
</comment>
<evidence type="ECO:0000313" key="2">
    <source>
        <dbReference type="Proteomes" id="UP000010146"/>
    </source>
</evidence>
<reference evidence="2" key="3">
    <citation type="submission" date="2015-02" db="EMBL/GenBank/DDBJ databases">
        <title>Genome analysis of three genomes within the thermophilic hydrogenogenic bacterial species Caldanaerobacter subterraneus.</title>
        <authorList>
            <person name="Sant'Anna F.H."/>
            <person name="Lebedinsky A."/>
            <person name="Sokolova T."/>
            <person name="Robb F.T."/>
            <person name="Gonzalez J.M."/>
        </authorList>
    </citation>
    <scope>NUCLEOTIDE SEQUENCE [LARGE SCALE GENOMIC DNA]</scope>
    <source>
        <strain evidence="2">DSM 12653</strain>
    </source>
</reference>
<accession>A0A0F5PLF1</accession>
<reference evidence="1 2" key="1">
    <citation type="submission" date="2008-07" db="EMBL/GenBank/DDBJ databases">
        <authorList>
            <person name="Gonzalez J."/>
            <person name="Sokolova T."/>
            <person name="Ferriera S."/>
            <person name="Johnson J."/>
            <person name="Kravitz S."/>
            <person name="Beeson K."/>
            <person name="Sutton G."/>
            <person name="Rogers Y.-H."/>
            <person name="Friedman R."/>
            <person name="Frazier M."/>
            <person name="Venter J.C."/>
        </authorList>
    </citation>
    <scope>NUCLEOTIDE SEQUENCE [LARGE SCALE GENOMIC DNA]</scope>
    <source>
        <strain evidence="1 2">DSM 12653</strain>
    </source>
</reference>
<proteinExistence type="predicted"/>
<gene>
    <name evidence="1" type="ORF">CDSM653_02319</name>
</gene>
<organism evidence="1 2">
    <name type="scientific">Caldanaerobacter subterraneus subsp. pacificus DSM 12653</name>
    <dbReference type="NCBI Taxonomy" id="391606"/>
    <lineage>
        <taxon>Bacteria</taxon>
        <taxon>Bacillati</taxon>
        <taxon>Bacillota</taxon>
        <taxon>Clostridia</taxon>
        <taxon>Thermoanaerobacterales</taxon>
        <taxon>Thermoanaerobacteraceae</taxon>
        <taxon>Caldanaerobacter</taxon>
    </lineage>
</organism>
<reference evidence="1 2" key="2">
    <citation type="journal article" date="2015" name="BMC Genomics">
        <title>Analysis of three genomes within the thermophilic bacterial species Caldanaerobacter subterraneus with a focus on carbon monoxide dehydrogenase evolution and hydrolase diversity.</title>
        <authorList>
            <person name="Sant'Anna F.H."/>
            <person name="Lebedinsky A.V."/>
            <person name="Sokolova T.G."/>
            <person name="Robb F.T."/>
            <person name="Gonzalez J.M."/>
        </authorList>
    </citation>
    <scope>NUCLEOTIDE SEQUENCE [LARGE SCALE GENOMIC DNA]</scope>
    <source>
        <strain evidence="1 2">DSM 12653</strain>
    </source>
</reference>
<dbReference type="Proteomes" id="UP000010146">
    <property type="component" value="Unassembled WGS sequence"/>
</dbReference>
<sequence>MEGGDFMKKSKRKMEIQNITLSLPKDLLQKIKHIAIDRQTSVSGLLTETLEEIVRKEDLYERAKLRHISILEKGFDLGTEGKITWSRDDLYERQ</sequence>
<dbReference type="GO" id="GO:0006355">
    <property type="term" value="P:regulation of DNA-templated transcription"/>
    <property type="evidence" value="ECO:0007669"/>
    <property type="project" value="InterPro"/>
</dbReference>
<dbReference type="EMBL" id="ABXP02000119">
    <property type="protein sequence ID" value="KKC28669.1"/>
    <property type="molecule type" value="Genomic_DNA"/>
</dbReference>
<name>A0A0F5PLF1_9THEO</name>
<dbReference type="InterPro" id="IPR010985">
    <property type="entry name" value="Ribbon_hlx_hlx"/>
</dbReference>
<dbReference type="AlphaFoldDB" id="A0A0F5PLF1"/>
<evidence type="ECO:0000313" key="1">
    <source>
        <dbReference type="EMBL" id="KKC28669.1"/>
    </source>
</evidence>